<organism evidence="1 2">
    <name type="scientific">Nephila pilipes</name>
    <name type="common">Giant wood spider</name>
    <name type="synonym">Nephila maculata</name>
    <dbReference type="NCBI Taxonomy" id="299642"/>
    <lineage>
        <taxon>Eukaryota</taxon>
        <taxon>Metazoa</taxon>
        <taxon>Ecdysozoa</taxon>
        <taxon>Arthropoda</taxon>
        <taxon>Chelicerata</taxon>
        <taxon>Arachnida</taxon>
        <taxon>Araneae</taxon>
        <taxon>Araneomorphae</taxon>
        <taxon>Entelegynae</taxon>
        <taxon>Araneoidea</taxon>
        <taxon>Nephilidae</taxon>
        <taxon>Nephila</taxon>
    </lineage>
</organism>
<accession>A0A8X6UM64</accession>
<dbReference type="AlphaFoldDB" id="A0A8X6UM64"/>
<proteinExistence type="predicted"/>
<dbReference type="Proteomes" id="UP000887013">
    <property type="component" value="Unassembled WGS sequence"/>
</dbReference>
<evidence type="ECO:0000313" key="2">
    <source>
        <dbReference type="Proteomes" id="UP000887013"/>
    </source>
</evidence>
<dbReference type="EMBL" id="BMAW01129511">
    <property type="protein sequence ID" value="GFU30667.1"/>
    <property type="molecule type" value="Genomic_DNA"/>
</dbReference>
<evidence type="ECO:0000313" key="1">
    <source>
        <dbReference type="EMBL" id="GFU30667.1"/>
    </source>
</evidence>
<reference evidence="1" key="1">
    <citation type="submission" date="2020-08" db="EMBL/GenBank/DDBJ databases">
        <title>Multicomponent nature underlies the extraordinary mechanical properties of spider dragline silk.</title>
        <authorList>
            <person name="Kono N."/>
            <person name="Nakamura H."/>
            <person name="Mori M."/>
            <person name="Yoshida Y."/>
            <person name="Ohtoshi R."/>
            <person name="Malay A.D."/>
            <person name="Moran D.A.P."/>
            <person name="Tomita M."/>
            <person name="Numata K."/>
            <person name="Arakawa K."/>
        </authorList>
    </citation>
    <scope>NUCLEOTIDE SEQUENCE</scope>
</reference>
<comment type="caution">
    <text evidence="1">The sequence shown here is derived from an EMBL/GenBank/DDBJ whole genome shotgun (WGS) entry which is preliminary data.</text>
</comment>
<sequence>MQQVLDRLLERWGETEAGLAAAAVVNGGVGEGGLRFPSLGWLIQSGLGMERLGKKKRNLKLLAAGLEIWY</sequence>
<protein>
    <submittedName>
        <fullName evidence="1">Uncharacterized protein</fullName>
    </submittedName>
</protein>
<name>A0A8X6UM64_NEPPI</name>
<gene>
    <name evidence="1" type="ORF">NPIL_294571</name>
</gene>
<keyword evidence="2" id="KW-1185">Reference proteome</keyword>